<dbReference type="Gene3D" id="3.40.1550.10">
    <property type="entry name" value="CheC-like"/>
    <property type="match status" value="1"/>
</dbReference>
<protein>
    <recommendedName>
        <fullName evidence="3">CheC-like protein domain-containing protein</fullName>
    </recommendedName>
</protein>
<keyword evidence="1" id="KW-0145">Chemotaxis</keyword>
<reference evidence="2" key="1">
    <citation type="submission" date="2020-02" db="EMBL/GenBank/DDBJ databases">
        <authorList>
            <person name="Meier V. D."/>
        </authorList>
    </citation>
    <scope>NUCLEOTIDE SEQUENCE</scope>
    <source>
        <strain evidence="2">AVDCRST_MAG56</strain>
    </source>
</reference>
<dbReference type="SUPFAM" id="SSF103039">
    <property type="entry name" value="CheC-like"/>
    <property type="match status" value="1"/>
</dbReference>
<dbReference type="EMBL" id="CADCTQ010000031">
    <property type="protein sequence ID" value="CAA9219132.1"/>
    <property type="molecule type" value="Genomic_DNA"/>
</dbReference>
<sequence length="214" mass="23674">MRLSEYELDITKELISIALANAADAFSKMAGEKVLVQQFDLTLGTPDARAVLPEGFEDSLHVLTTEVKGNLEGKSYLVFNQSDTKRICNVFAPGQAVHTGDGLGELEEALLLELDNILSAAVITQLSNFLDTFIYGGVPGLRTLSQAEALSRFGAETQHFDVVFHIHARFKSYRTNLQPSFIWYFKSEFLAAIRVLVQNKKQMSLLKSSSVKIG</sequence>
<dbReference type="AlphaFoldDB" id="A0A6J4HCA0"/>
<dbReference type="GO" id="GO:0006935">
    <property type="term" value="P:chemotaxis"/>
    <property type="evidence" value="ECO:0007669"/>
    <property type="project" value="UniProtKB-KW"/>
</dbReference>
<name>A0A6J4HCA0_9SPHI</name>
<organism evidence="2">
    <name type="scientific">uncultured Cytophagales bacterium</name>
    <dbReference type="NCBI Taxonomy" id="158755"/>
    <lineage>
        <taxon>Bacteria</taxon>
        <taxon>Pseudomonadati</taxon>
        <taxon>Bacteroidota</taxon>
        <taxon>Sphingobacteriia</taxon>
        <taxon>Sphingobacteriales</taxon>
        <taxon>environmental samples</taxon>
    </lineage>
</organism>
<evidence type="ECO:0008006" key="3">
    <source>
        <dbReference type="Google" id="ProtNLM"/>
    </source>
</evidence>
<gene>
    <name evidence="2" type="ORF">AVDCRST_MAG56-296</name>
</gene>
<evidence type="ECO:0000313" key="2">
    <source>
        <dbReference type="EMBL" id="CAA9219132.1"/>
    </source>
</evidence>
<proteinExistence type="predicted"/>
<accession>A0A6J4HCA0</accession>
<dbReference type="InterPro" id="IPR028976">
    <property type="entry name" value="CheC-like_sf"/>
</dbReference>
<evidence type="ECO:0000256" key="1">
    <source>
        <dbReference type="ARBA" id="ARBA00022500"/>
    </source>
</evidence>